<comment type="subunit">
    <text evidence="5">Homodimer.</text>
</comment>
<dbReference type="NCBIfam" id="TIGR01093">
    <property type="entry name" value="aroD"/>
    <property type="match status" value="1"/>
</dbReference>
<comment type="pathway">
    <text evidence="5">Metabolic intermediate biosynthesis; chorismate biosynthesis; chorismate from D-erythrose 4-phosphate and phosphoenolpyruvate: step 3/7.</text>
</comment>
<evidence type="ECO:0000256" key="3">
    <source>
        <dbReference type="ARBA" id="ARBA00023239"/>
    </source>
</evidence>
<comment type="caution">
    <text evidence="6">The sequence shown here is derived from an EMBL/GenBank/DDBJ whole genome shotgun (WGS) entry which is preliminary data.</text>
</comment>
<feature type="binding site" evidence="5">
    <location>
        <position position="98"/>
    </location>
    <ligand>
        <name>3-dehydroquinate</name>
        <dbReference type="ChEBI" id="CHEBI:32364"/>
    </ligand>
</feature>
<feature type="binding site" evidence="5">
    <location>
        <position position="230"/>
    </location>
    <ligand>
        <name>3-dehydroquinate</name>
        <dbReference type="ChEBI" id="CHEBI:32364"/>
    </ligand>
</feature>
<dbReference type="PANTHER" id="PTHR43699:SF1">
    <property type="entry name" value="3-DEHYDROQUINATE DEHYDRATASE"/>
    <property type="match status" value="1"/>
</dbReference>
<dbReference type="InterPro" id="IPR050146">
    <property type="entry name" value="Type-I_3-dehydroquinase"/>
</dbReference>
<dbReference type="AlphaFoldDB" id="A0A1A6AJR2"/>
<keyword evidence="2 5" id="KW-0057">Aromatic amino acid biosynthesis</keyword>
<evidence type="ECO:0000313" key="7">
    <source>
        <dbReference type="Proteomes" id="UP000093954"/>
    </source>
</evidence>
<keyword evidence="3 5" id="KW-0456">Lyase</keyword>
<comment type="caution">
    <text evidence="5">Lacks conserved residue(s) required for the propagation of feature annotation.</text>
</comment>
<evidence type="ECO:0000256" key="2">
    <source>
        <dbReference type="ARBA" id="ARBA00023141"/>
    </source>
</evidence>
<dbReference type="GO" id="GO:0009423">
    <property type="term" value="P:chorismate biosynthetic process"/>
    <property type="evidence" value="ECO:0007669"/>
    <property type="project" value="UniProtKB-UniRule"/>
</dbReference>
<name>A0A1A6AJR2_9CLOT</name>
<evidence type="ECO:0000256" key="5">
    <source>
        <dbReference type="HAMAP-Rule" id="MF_00214"/>
    </source>
</evidence>
<feature type="active site" description="Proton donor/acceptor" evidence="5">
    <location>
        <position position="160"/>
    </location>
</feature>
<dbReference type="Pfam" id="PF01487">
    <property type="entry name" value="DHquinase_I"/>
    <property type="match status" value="1"/>
</dbReference>
<keyword evidence="5" id="KW-0028">Amino-acid biosynthesis</keyword>
<evidence type="ECO:0000256" key="4">
    <source>
        <dbReference type="ARBA" id="ARBA00023270"/>
    </source>
</evidence>
<feature type="binding site" evidence="5">
    <location>
        <begin position="62"/>
        <end position="64"/>
    </location>
    <ligand>
        <name>3-dehydroquinate</name>
        <dbReference type="ChEBI" id="CHEBI:32364"/>
    </ligand>
</feature>
<dbReference type="PANTHER" id="PTHR43699">
    <property type="entry name" value="3-DEHYDROQUINATE DEHYDRATASE"/>
    <property type="match status" value="1"/>
</dbReference>
<keyword evidence="7" id="KW-1185">Reference proteome</keyword>
<dbReference type="HAMAP" id="MF_00214">
    <property type="entry name" value="AroD"/>
    <property type="match status" value="1"/>
</dbReference>
<dbReference type="GO" id="GO:0003855">
    <property type="term" value="F:3-dehydroquinate dehydratase activity"/>
    <property type="evidence" value="ECO:0007669"/>
    <property type="project" value="UniProtKB-UniRule"/>
</dbReference>
<dbReference type="GO" id="GO:0009073">
    <property type="term" value="P:aromatic amino acid family biosynthetic process"/>
    <property type="evidence" value="ECO:0007669"/>
    <property type="project" value="UniProtKB-KW"/>
</dbReference>
<keyword evidence="4 5" id="KW-0704">Schiff base</keyword>
<feature type="binding site" evidence="5">
    <location>
        <position position="249"/>
    </location>
    <ligand>
        <name>3-dehydroquinate</name>
        <dbReference type="ChEBI" id="CHEBI:32364"/>
    </ligand>
</feature>
<dbReference type="InterPro" id="IPR013785">
    <property type="entry name" value="Aldolase_TIM"/>
</dbReference>
<dbReference type="GO" id="GO:0046279">
    <property type="term" value="P:3,4-dihydroxybenzoate biosynthetic process"/>
    <property type="evidence" value="ECO:0007669"/>
    <property type="project" value="UniProtKB-ARBA"/>
</dbReference>
<accession>A0A1A6AJR2</accession>
<dbReference type="Gene3D" id="3.20.20.70">
    <property type="entry name" value="Aldolase class I"/>
    <property type="match status" value="1"/>
</dbReference>
<comment type="similarity">
    <text evidence="5">Belongs to the type-I 3-dehydroquinase family.</text>
</comment>
<dbReference type="FunFam" id="3.20.20.70:FF:000047">
    <property type="entry name" value="3-dehydroquinate dehydratase"/>
    <property type="match status" value="1"/>
</dbReference>
<dbReference type="EMBL" id="LROS01000066">
    <property type="protein sequence ID" value="OBR90306.1"/>
    <property type="molecule type" value="Genomic_DNA"/>
</dbReference>
<gene>
    <name evidence="5 6" type="primary">aroD</name>
    <name evidence="6" type="ORF">CLRAG_34840</name>
</gene>
<evidence type="ECO:0000313" key="6">
    <source>
        <dbReference type="EMBL" id="OBR90306.1"/>
    </source>
</evidence>
<dbReference type="SUPFAM" id="SSF51569">
    <property type="entry name" value="Aldolase"/>
    <property type="match status" value="1"/>
</dbReference>
<feature type="binding site" evidence="5">
    <location>
        <position position="253"/>
    </location>
    <ligand>
        <name>3-dehydroquinate</name>
        <dbReference type="ChEBI" id="CHEBI:32364"/>
    </ligand>
</feature>
<dbReference type="EC" id="4.2.1.10" evidence="5"/>
<comment type="catalytic activity">
    <reaction evidence="1 5">
        <text>3-dehydroquinate = 3-dehydroshikimate + H2O</text>
        <dbReference type="Rhea" id="RHEA:21096"/>
        <dbReference type="ChEBI" id="CHEBI:15377"/>
        <dbReference type="ChEBI" id="CHEBI:16630"/>
        <dbReference type="ChEBI" id="CHEBI:32364"/>
        <dbReference type="EC" id="4.2.1.10"/>
    </reaction>
</comment>
<proteinExistence type="inferred from homology"/>
<dbReference type="CDD" id="cd00502">
    <property type="entry name" value="DHQase_I"/>
    <property type="match status" value="1"/>
</dbReference>
<protein>
    <recommendedName>
        <fullName evidence="5">3-dehydroquinate dehydratase</fullName>
        <shortName evidence="5">3-dehydroquinase</shortName>
        <ecNumber evidence="5">4.2.1.10</ecNumber>
    </recommendedName>
    <alternativeName>
        <fullName evidence="5">Type I DHQase</fullName>
    </alternativeName>
    <alternativeName>
        <fullName evidence="5">Type I dehydroquinase</fullName>
        <shortName evidence="5">DHQ1</shortName>
    </alternativeName>
</protein>
<organism evidence="6 7">
    <name type="scientific">Clostridium ragsdalei P11</name>
    <dbReference type="NCBI Taxonomy" id="1353534"/>
    <lineage>
        <taxon>Bacteria</taxon>
        <taxon>Bacillati</taxon>
        <taxon>Bacillota</taxon>
        <taxon>Clostridia</taxon>
        <taxon>Eubacteriales</taxon>
        <taxon>Clostridiaceae</taxon>
        <taxon>Clostridium</taxon>
    </lineage>
</organism>
<evidence type="ECO:0000256" key="1">
    <source>
        <dbReference type="ARBA" id="ARBA00001864"/>
    </source>
</evidence>
<reference evidence="6 7" key="1">
    <citation type="journal article" date="2012" name="Front. Microbiol.">
        <title>Draft Genome Sequence of the Virulent Strain 01-B526 of the Fish Pathogen Aeromonas salmonicida.</title>
        <authorList>
            <person name="Charette S.J."/>
            <person name="Brochu F."/>
            <person name="Boyle B."/>
            <person name="Filion G."/>
            <person name="Tanaka K.H."/>
            <person name="Derome N."/>
        </authorList>
    </citation>
    <scope>NUCLEOTIDE SEQUENCE [LARGE SCALE GENOMIC DNA]</scope>
    <source>
        <strain evidence="6 7">P11</strain>
    </source>
</reference>
<dbReference type="InterPro" id="IPR001381">
    <property type="entry name" value="DHquinase_I"/>
</dbReference>
<dbReference type="PATRIC" id="fig|1353534.3.peg.3553"/>
<dbReference type="Proteomes" id="UP000093954">
    <property type="component" value="Unassembled WGS sequence"/>
</dbReference>
<dbReference type="UniPathway" id="UPA00053">
    <property type="reaction ID" value="UER00086"/>
</dbReference>
<dbReference type="GO" id="GO:0008652">
    <property type="term" value="P:amino acid biosynthetic process"/>
    <property type="evidence" value="ECO:0007669"/>
    <property type="project" value="UniProtKB-KW"/>
</dbReference>
<feature type="active site" description="Schiff-base intermediate with substrate" evidence="5">
    <location>
        <position position="187"/>
    </location>
</feature>
<sequence>MSYDNDYYKIGRNENMKSIVKVKNVKLGEGIPKIAVPFMGRTNEELIDDVKYLKAISLDLVEWRIDYYKDVEDIEKVKEILTKLRVQLDDIPLLVTFRTAKEGGEKEITPEYYVELNKAIASTKNADLIDVELFIGSSKVVKEIVDTAHENGVKVIMSNHDFHKTPSKQEIVSRLCKMQQLGADIPKIAVMPSNPDDVLELLSATNEMRRDHDQTPVITMSMGPLGVISRLAGETFGSALTFGSAKAASAPGQLQANELDKLLKLITATK</sequence>
<comment type="function">
    <text evidence="5">Involved in the third step of the chorismate pathway, which leads to the biosynthesis of aromatic amino acids. Catalyzes the cis-dehydration of 3-dehydroquinate (DHQ) and introduces the first double bond of the aromatic ring to yield 3-dehydroshikimate.</text>
</comment>